<feature type="domain" description="Myb/SANT-like DNA-binding" evidence="9">
    <location>
        <begin position="3"/>
        <end position="68"/>
    </location>
</feature>
<evidence type="ECO:0000313" key="10">
    <source>
        <dbReference type="EMBL" id="JAV04018.1"/>
    </source>
</evidence>
<accession>A0A1L8DC25</accession>
<sequence>MLMIVKFMEENPEFARQRIRGTNYPPSCITMWNRLTAELNTLGPPARDWQSWRRVWCDFKSSIQKKLKQIEKFKSRGLDVPRNLALSENQDRINNLLSDGKYQPRRRTGRSANAKKPLPTYVVDDYEDDDENLSQDPLSMCEIEEMENYSEAENSGHGDDENNLNSLQKKVKLSVTMSSFEEKLLKLEQKRLHLEEQRLAIEKRKLEISELRYAKEEARLNTLKRMNVERIVPKSINPKKS</sequence>
<dbReference type="GO" id="GO:0003677">
    <property type="term" value="F:DNA binding"/>
    <property type="evidence" value="ECO:0007669"/>
    <property type="project" value="UniProtKB-KW"/>
</dbReference>
<reference evidence="10" key="1">
    <citation type="submission" date="2016-12" db="EMBL/GenBank/DDBJ databases">
        <title>An insight into the sialome and mialome of the sand fly, Nyssomyia neivai.</title>
        <authorList>
            <person name="Sebastian V."/>
            <person name="Goulart T.M."/>
            <person name="Oliveira W."/>
            <person name="Calvo E."/>
            <person name="Oliveira L.F."/>
            <person name="Pinto M.C."/>
            <person name="Rosselino A.M."/>
            <person name="Ribeiro J.M."/>
        </authorList>
    </citation>
    <scope>NUCLEOTIDE SEQUENCE</scope>
</reference>
<evidence type="ECO:0000256" key="2">
    <source>
        <dbReference type="ARBA" id="ARBA00016807"/>
    </source>
</evidence>
<evidence type="ECO:0000256" key="1">
    <source>
        <dbReference type="ARBA" id="ARBA00011764"/>
    </source>
</evidence>
<dbReference type="AlphaFoldDB" id="A0A1L8DC25"/>
<keyword evidence="4" id="KW-0238">DNA-binding</keyword>
<evidence type="ECO:0000256" key="4">
    <source>
        <dbReference type="ARBA" id="ARBA00023125"/>
    </source>
</evidence>
<feature type="coiled-coil region" evidence="7">
    <location>
        <begin position="177"/>
        <end position="226"/>
    </location>
</feature>
<dbReference type="EMBL" id="GFDF01010066">
    <property type="protein sequence ID" value="JAV04018.1"/>
    <property type="molecule type" value="Transcribed_RNA"/>
</dbReference>
<organism evidence="10">
    <name type="scientific">Nyssomyia neivai</name>
    <dbReference type="NCBI Taxonomy" id="330878"/>
    <lineage>
        <taxon>Eukaryota</taxon>
        <taxon>Metazoa</taxon>
        <taxon>Ecdysozoa</taxon>
        <taxon>Arthropoda</taxon>
        <taxon>Hexapoda</taxon>
        <taxon>Insecta</taxon>
        <taxon>Pterygota</taxon>
        <taxon>Neoptera</taxon>
        <taxon>Endopterygota</taxon>
        <taxon>Diptera</taxon>
        <taxon>Nematocera</taxon>
        <taxon>Psychodoidea</taxon>
        <taxon>Psychodidae</taxon>
        <taxon>Nyssomyia</taxon>
    </lineage>
</organism>
<evidence type="ECO:0000259" key="9">
    <source>
        <dbReference type="Pfam" id="PF13873"/>
    </source>
</evidence>
<evidence type="ECO:0000256" key="8">
    <source>
        <dbReference type="SAM" id="MobiDB-lite"/>
    </source>
</evidence>
<comment type="subunit">
    <text evidence="1">Self-associates forming complexes of several hundred monomers.</text>
</comment>
<keyword evidence="5" id="KW-0804">Transcription</keyword>
<evidence type="ECO:0000256" key="5">
    <source>
        <dbReference type="ARBA" id="ARBA00023163"/>
    </source>
</evidence>
<proteinExistence type="predicted"/>
<name>A0A1L8DC25_9DIPT</name>
<feature type="compositionally biased region" description="Acidic residues" evidence="8">
    <location>
        <begin position="124"/>
        <end position="133"/>
    </location>
</feature>
<evidence type="ECO:0000256" key="3">
    <source>
        <dbReference type="ARBA" id="ARBA00023015"/>
    </source>
</evidence>
<dbReference type="InterPro" id="IPR028002">
    <property type="entry name" value="Myb_DNA-bind_5"/>
</dbReference>
<protein>
    <recommendedName>
        <fullName evidence="2">Regulatory protein zeste</fullName>
    </recommendedName>
</protein>
<dbReference type="Pfam" id="PF13873">
    <property type="entry name" value="Myb_DNA-bind_5"/>
    <property type="match status" value="1"/>
</dbReference>
<keyword evidence="3" id="KW-0805">Transcription regulation</keyword>
<comment type="function">
    <text evidence="6">Involved in transvection phenomena (= synapsis-dependent gene expression), where the synaptic pairing of chromosomes carrying genes with which zeste interacts influences the expression of these genes. Zeste binds to DNA and stimulates transcription from a nearby promoter.</text>
</comment>
<evidence type="ECO:0000256" key="6">
    <source>
        <dbReference type="ARBA" id="ARBA00025466"/>
    </source>
</evidence>
<feature type="region of interest" description="Disordered" evidence="8">
    <location>
        <begin position="95"/>
        <end position="134"/>
    </location>
</feature>
<evidence type="ECO:0000256" key="7">
    <source>
        <dbReference type="SAM" id="Coils"/>
    </source>
</evidence>
<keyword evidence="7" id="KW-0175">Coiled coil</keyword>